<comment type="caution">
    <text evidence="3">The sequence shown here is derived from an EMBL/GenBank/DDBJ whole genome shotgun (WGS) entry which is preliminary data.</text>
</comment>
<dbReference type="PANTHER" id="PTHR43639:SF1">
    <property type="entry name" value="SHORT-CHAIN DEHYDROGENASE_REDUCTASE FAMILY PROTEIN"/>
    <property type="match status" value="1"/>
</dbReference>
<name>A0ABV8UPR4_9PROT</name>
<dbReference type="PRINTS" id="PR00080">
    <property type="entry name" value="SDRFAMILY"/>
</dbReference>
<dbReference type="EMBL" id="JBHSCW010000011">
    <property type="protein sequence ID" value="MFC4353288.1"/>
    <property type="molecule type" value="Genomic_DNA"/>
</dbReference>
<keyword evidence="4" id="KW-1185">Reference proteome</keyword>
<dbReference type="PANTHER" id="PTHR43639">
    <property type="entry name" value="OXIDOREDUCTASE, SHORT-CHAIN DEHYDROGENASE/REDUCTASE FAMILY (AFU_ORTHOLOGUE AFUA_5G02870)"/>
    <property type="match status" value="1"/>
</dbReference>
<evidence type="ECO:0000256" key="1">
    <source>
        <dbReference type="ARBA" id="ARBA00006484"/>
    </source>
</evidence>
<protein>
    <submittedName>
        <fullName evidence="3">SDR family oxidoreductase</fullName>
    </submittedName>
</protein>
<dbReference type="Gene3D" id="3.40.50.720">
    <property type="entry name" value="NAD(P)-binding Rossmann-like Domain"/>
    <property type="match status" value="1"/>
</dbReference>
<proteinExistence type="inferred from homology"/>
<evidence type="ECO:0000313" key="3">
    <source>
        <dbReference type="EMBL" id="MFC4353288.1"/>
    </source>
</evidence>
<dbReference type="PRINTS" id="PR00081">
    <property type="entry name" value="GDHRDH"/>
</dbReference>
<dbReference type="SUPFAM" id="SSF51735">
    <property type="entry name" value="NAD(P)-binding Rossmann-fold domains"/>
    <property type="match status" value="1"/>
</dbReference>
<accession>A0ABV8UPR4</accession>
<sequence>MASEDQNAYVIVTGGSRGIGAATARAVARAGYNLAITYKSNSAAADEVIQAVEQEGRRATARAFDMATGNVEELFQAFDSAGLGQLHGLVNNAGITGPIKRLTEVDQAMLDDLFRINISSLMLCMKEAALRMSTARGGAGGAIVNVSSRAGQLGGAGEWIHYAASKGAVDTLTVGAAKELGGEGIRVNAVSPGLIETEIHAAAGAPERVEKMVGGVPLGRSGAAEEVAEAILWLLSGKSSYVSGANIVISGGR</sequence>
<reference evidence="4" key="1">
    <citation type="journal article" date="2019" name="Int. J. Syst. Evol. Microbiol.">
        <title>The Global Catalogue of Microorganisms (GCM) 10K type strain sequencing project: providing services to taxonomists for standard genome sequencing and annotation.</title>
        <authorList>
            <consortium name="The Broad Institute Genomics Platform"/>
            <consortium name="The Broad Institute Genome Sequencing Center for Infectious Disease"/>
            <person name="Wu L."/>
            <person name="Ma J."/>
        </authorList>
    </citation>
    <scope>NUCLEOTIDE SEQUENCE [LARGE SCALE GENOMIC DNA]</scope>
    <source>
        <strain evidence="4">CECT 8472</strain>
    </source>
</reference>
<gene>
    <name evidence="3" type="ORF">ACFOW6_17200</name>
</gene>
<evidence type="ECO:0000313" key="4">
    <source>
        <dbReference type="Proteomes" id="UP001595799"/>
    </source>
</evidence>
<dbReference type="Proteomes" id="UP001595799">
    <property type="component" value="Unassembled WGS sequence"/>
</dbReference>
<organism evidence="3 4">
    <name type="scientific">Fodinicurvata halophila</name>
    <dbReference type="NCBI Taxonomy" id="1419723"/>
    <lineage>
        <taxon>Bacteria</taxon>
        <taxon>Pseudomonadati</taxon>
        <taxon>Pseudomonadota</taxon>
        <taxon>Alphaproteobacteria</taxon>
        <taxon>Rhodospirillales</taxon>
        <taxon>Rhodovibrionaceae</taxon>
        <taxon>Fodinicurvata</taxon>
    </lineage>
</organism>
<keyword evidence="2" id="KW-0560">Oxidoreductase</keyword>
<dbReference type="InterPro" id="IPR002347">
    <property type="entry name" value="SDR_fam"/>
</dbReference>
<dbReference type="RefSeq" id="WP_382423663.1">
    <property type="nucleotide sequence ID" value="NZ_JBHSCW010000011.1"/>
</dbReference>
<dbReference type="InterPro" id="IPR036291">
    <property type="entry name" value="NAD(P)-bd_dom_sf"/>
</dbReference>
<comment type="similarity">
    <text evidence="1">Belongs to the short-chain dehydrogenases/reductases (SDR) family.</text>
</comment>
<dbReference type="Pfam" id="PF13561">
    <property type="entry name" value="adh_short_C2"/>
    <property type="match status" value="1"/>
</dbReference>
<evidence type="ECO:0000256" key="2">
    <source>
        <dbReference type="ARBA" id="ARBA00023002"/>
    </source>
</evidence>
<dbReference type="CDD" id="cd05233">
    <property type="entry name" value="SDR_c"/>
    <property type="match status" value="1"/>
</dbReference>